<sequence length="178" mass="21231">MLYQIKSGFNRYINSLRLIKEYILQSFIFFERNNQYKNFYGTNSMKSTDYNGVKSQSDIDSNIAISQSEKSKKCIKVIKKKSNRYTKKIIQINWNITEHDLKHRLRIGMISLEKGYDIDVLIRSRKSKGKFELCKREKMLKNLREIFLQKGIERKPAVGTFNDSYTLYFKPKKYHNIS</sequence>
<evidence type="ECO:0008006" key="3">
    <source>
        <dbReference type="Google" id="ProtNLM"/>
    </source>
</evidence>
<dbReference type="Proteomes" id="UP000053447">
    <property type="component" value="Unassembled WGS sequence"/>
</dbReference>
<dbReference type="EMBL" id="LFWA01000012">
    <property type="protein sequence ID" value="KTW28206.1"/>
    <property type="molecule type" value="Genomic_DNA"/>
</dbReference>
<dbReference type="OrthoDB" id="5409479at2759"/>
<dbReference type="Gene3D" id="3.30.110.10">
    <property type="entry name" value="Translation initiation factor 3 (IF-3), C-terminal domain"/>
    <property type="match status" value="1"/>
</dbReference>
<name>A0A0W4ZIM1_PNEJ7</name>
<evidence type="ECO:0000313" key="1">
    <source>
        <dbReference type="EMBL" id="KTW28206.1"/>
    </source>
</evidence>
<protein>
    <recommendedName>
        <fullName evidence="3">Translation initiation factor IF-3</fullName>
    </recommendedName>
</protein>
<dbReference type="GO" id="GO:0006413">
    <property type="term" value="P:translational initiation"/>
    <property type="evidence" value="ECO:0007669"/>
    <property type="project" value="InterPro"/>
</dbReference>
<organism evidence="1 2">
    <name type="scientific">Pneumocystis jirovecii (strain RU7)</name>
    <name type="common">Human pneumocystis pneumonia agent</name>
    <dbReference type="NCBI Taxonomy" id="1408657"/>
    <lineage>
        <taxon>Eukaryota</taxon>
        <taxon>Fungi</taxon>
        <taxon>Dikarya</taxon>
        <taxon>Ascomycota</taxon>
        <taxon>Taphrinomycotina</taxon>
        <taxon>Pneumocystomycetes</taxon>
        <taxon>Pneumocystaceae</taxon>
        <taxon>Pneumocystis</taxon>
    </lineage>
</organism>
<keyword evidence="2" id="KW-1185">Reference proteome</keyword>
<dbReference type="VEuPathDB" id="FungiDB:T551_02625"/>
<dbReference type="GeneID" id="28941143"/>
<reference evidence="2" key="1">
    <citation type="journal article" date="2016" name="Nat. Commun.">
        <title>Genome analysis of three Pneumocystis species reveals adaptation mechanisms to life exclusively in mammalian hosts.</title>
        <authorList>
            <person name="Ma L."/>
            <person name="Chen Z."/>
            <person name="Huang D.W."/>
            <person name="Kutty G."/>
            <person name="Ishihara M."/>
            <person name="Wang H."/>
            <person name="Abouelleil A."/>
            <person name="Bishop L."/>
            <person name="Davey E."/>
            <person name="Deng R."/>
            <person name="Deng X."/>
            <person name="Fan L."/>
            <person name="Fantoni G."/>
            <person name="Fitzgerald M."/>
            <person name="Gogineni E."/>
            <person name="Goldberg J.M."/>
            <person name="Handley G."/>
            <person name="Hu X."/>
            <person name="Huber C."/>
            <person name="Jiao X."/>
            <person name="Jones K."/>
            <person name="Levin J.Z."/>
            <person name="Liu Y."/>
            <person name="Macdonald P."/>
            <person name="Melnikov A."/>
            <person name="Raley C."/>
            <person name="Sassi M."/>
            <person name="Sherman B.T."/>
            <person name="Song X."/>
            <person name="Sykes S."/>
            <person name="Tran B."/>
            <person name="Walsh L."/>
            <person name="Xia Y."/>
            <person name="Yang J."/>
            <person name="Young S."/>
            <person name="Zeng Q."/>
            <person name="Zheng X."/>
            <person name="Stephens R."/>
            <person name="Nusbaum C."/>
            <person name="Birren B.W."/>
            <person name="Azadi P."/>
            <person name="Lempicki R.A."/>
            <person name="Cuomo C.A."/>
            <person name="Kovacs J.A."/>
        </authorList>
    </citation>
    <scope>NUCLEOTIDE SEQUENCE [LARGE SCALE GENOMIC DNA]</scope>
    <source>
        <strain evidence="2">RU7</strain>
    </source>
</reference>
<dbReference type="SUPFAM" id="SSF55200">
    <property type="entry name" value="Translation initiation factor IF3, C-terminal domain"/>
    <property type="match status" value="1"/>
</dbReference>
<accession>A0A0W4ZIM1</accession>
<dbReference type="RefSeq" id="XP_018228768.1">
    <property type="nucleotide sequence ID" value="XM_018374888.1"/>
</dbReference>
<comment type="caution">
    <text evidence="1">The sequence shown here is derived from an EMBL/GenBank/DDBJ whole genome shotgun (WGS) entry which is preliminary data.</text>
</comment>
<dbReference type="AlphaFoldDB" id="A0A0W4ZIM1"/>
<gene>
    <name evidence="1" type="ORF">T551_02625</name>
</gene>
<evidence type="ECO:0000313" key="2">
    <source>
        <dbReference type="Proteomes" id="UP000053447"/>
    </source>
</evidence>
<dbReference type="InterPro" id="IPR036788">
    <property type="entry name" value="T_IF-3_C_sf"/>
</dbReference>
<proteinExistence type="predicted"/>